<name>A0A9P6JAB0_MORAP</name>
<dbReference type="OrthoDB" id="79252at2759"/>
<comment type="caution">
    <text evidence="6">The sequence shown here is derived from an EMBL/GenBank/DDBJ whole genome shotgun (WGS) entry which is preliminary data.</text>
</comment>
<reference evidence="6" key="1">
    <citation type="journal article" date="2020" name="Fungal Divers.">
        <title>Resolving the Mortierellaceae phylogeny through synthesis of multi-gene phylogenetics and phylogenomics.</title>
        <authorList>
            <person name="Vandepol N."/>
            <person name="Liber J."/>
            <person name="Desiro A."/>
            <person name="Na H."/>
            <person name="Kennedy M."/>
            <person name="Barry K."/>
            <person name="Grigoriev I.V."/>
            <person name="Miller A.N."/>
            <person name="O'Donnell K."/>
            <person name="Stajich J.E."/>
            <person name="Bonito G."/>
        </authorList>
    </citation>
    <scope>NUCLEOTIDE SEQUENCE</scope>
    <source>
        <strain evidence="6">CK1249</strain>
    </source>
</reference>
<protein>
    <recommendedName>
        <fullName evidence="5">Zinc finger PHD-type domain-containing protein</fullName>
    </recommendedName>
</protein>
<feature type="compositionally biased region" description="Basic residues" evidence="4">
    <location>
        <begin position="1"/>
        <end position="16"/>
    </location>
</feature>
<dbReference type="GO" id="GO:0008270">
    <property type="term" value="F:zinc ion binding"/>
    <property type="evidence" value="ECO:0007669"/>
    <property type="project" value="UniProtKB-KW"/>
</dbReference>
<feature type="compositionally biased region" description="Polar residues" evidence="4">
    <location>
        <begin position="539"/>
        <end position="548"/>
    </location>
</feature>
<dbReference type="InterPro" id="IPR013083">
    <property type="entry name" value="Znf_RING/FYVE/PHD"/>
</dbReference>
<dbReference type="InterPro" id="IPR053051">
    <property type="entry name" value="HDAC_complex_subunit"/>
</dbReference>
<evidence type="ECO:0000313" key="6">
    <source>
        <dbReference type="EMBL" id="KAF9964624.1"/>
    </source>
</evidence>
<evidence type="ECO:0000256" key="4">
    <source>
        <dbReference type="SAM" id="MobiDB-lite"/>
    </source>
</evidence>
<organism evidence="6 7">
    <name type="scientific">Mortierella alpina</name>
    <name type="common">Oleaginous fungus</name>
    <name type="synonym">Mortierella renispora</name>
    <dbReference type="NCBI Taxonomy" id="64518"/>
    <lineage>
        <taxon>Eukaryota</taxon>
        <taxon>Fungi</taxon>
        <taxon>Fungi incertae sedis</taxon>
        <taxon>Mucoromycota</taxon>
        <taxon>Mortierellomycotina</taxon>
        <taxon>Mortierellomycetes</taxon>
        <taxon>Mortierellales</taxon>
        <taxon>Mortierellaceae</taxon>
        <taxon>Mortierella</taxon>
    </lineage>
</organism>
<dbReference type="PROSITE" id="PS01359">
    <property type="entry name" value="ZF_PHD_1"/>
    <property type="match status" value="1"/>
</dbReference>
<dbReference type="InterPro" id="IPR019786">
    <property type="entry name" value="Zinc_finger_PHD-type_CS"/>
</dbReference>
<dbReference type="InterPro" id="IPR001965">
    <property type="entry name" value="Znf_PHD"/>
</dbReference>
<feature type="compositionally biased region" description="Basic residues" evidence="4">
    <location>
        <begin position="617"/>
        <end position="628"/>
    </location>
</feature>
<feature type="region of interest" description="Disordered" evidence="4">
    <location>
        <begin position="356"/>
        <end position="455"/>
    </location>
</feature>
<feature type="compositionally biased region" description="Polar residues" evidence="4">
    <location>
        <begin position="428"/>
        <end position="440"/>
    </location>
</feature>
<feature type="compositionally biased region" description="Polar residues" evidence="4">
    <location>
        <begin position="86"/>
        <end position="99"/>
    </location>
</feature>
<dbReference type="AlphaFoldDB" id="A0A9P6JAB0"/>
<feature type="compositionally biased region" description="Basic and acidic residues" evidence="4">
    <location>
        <begin position="179"/>
        <end position="191"/>
    </location>
</feature>
<feature type="compositionally biased region" description="Polar residues" evidence="4">
    <location>
        <begin position="219"/>
        <end position="233"/>
    </location>
</feature>
<proteinExistence type="predicted"/>
<accession>A0A9P6JAB0</accession>
<feature type="compositionally biased region" description="Basic and acidic residues" evidence="4">
    <location>
        <begin position="267"/>
        <end position="276"/>
    </location>
</feature>
<feature type="region of interest" description="Disordered" evidence="4">
    <location>
        <begin position="538"/>
        <end position="583"/>
    </location>
</feature>
<feature type="region of interest" description="Disordered" evidence="4">
    <location>
        <begin position="126"/>
        <end position="326"/>
    </location>
</feature>
<feature type="compositionally biased region" description="Low complexity" evidence="4">
    <location>
        <begin position="557"/>
        <end position="569"/>
    </location>
</feature>
<dbReference type="InterPro" id="IPR011011">
    <property type="entry name" value="Znf_FYVE_PHD"/>
</dbReference>
<feature type="region of interest" description="Disordered" evidence="4">
    <location>
        <begin position="1"/>
        <end position="27"/>
    </location>
</feature>
<feature type="compositionally biased region" description="Low complexity" evidence="4">
    <location>
        <begin position="397"/>
        <end position="411"/>
    </location>
</feature>
<dbReference type="Pfam" id="PF20826">
    <property type="entry name" value="PHD_5"/>
    <property type="match status" value="1"/>
</dbReference>
<feature type="region of interest" description="Disordered" evidence="4">
    <location>
        <begin position="597"/>
        <end position="678"/>
    </location>
</feature>
<feature type="compositionally biased region" description="Polar residues" evidence="4">
    <location>
        <begin position="384"/>
        <end position="396"/>
    </location>
</feature>
<gene>
    <name evidence="6" type="ORF">BGZ70_006178</name>
</gene>
<evidence type="ECO:0000256" key="2">
    <source>
        <dbReference type="ARBA" id="ARBA00022771"/>
    </source>
</evidence>
<keyword evidence="2" id="KW-0863">Zinc-finger</keyword>
<dbReference type="SUPFAM" id="SSF57903">
    <property type="entry name" value="FYVE/PHD zinc finger"/>
    <property type="match status" value="1"/>
</dbReference>
<dbReference type="Proteomes" id="UP000738359">
    <property type="component" value="Unassembled WGS sequence"/>
</dbReference>
<dbReference type="PANTHER" id="PTHR47793:SF1">
    <property type="entry name" value="HISTONE DEACETYLASE COMPLEX SUBUNIT CTI6"/>
    <property type="match status" value="1"/>
</dbReference>
<feature type="region of interest" description="Disordered" evidence="4">
    <location>
        <begin position="86"/>
        <end position="114"/>
    </location>
</feature>
<dbReference type="SMART" id="SM00249">
    <property type="entry name" value="PHD"/>
    <property type="match status" value="1"/>
</dbReference>
<evidence type="ECO:0000256" key="1">
    <source>
        <dbReference type="ARBA" id="ARBA00022723"/>
    </source>
</evidence>
<sequence length="706" mass="76847">MASPRRSNRGGHSKGRKKEEEDDGGQTRCVCNQQHHEGVMIQCETCKVWQHCPCVGLGDGEVTPDKYYCDSCRPENHPYRVQNGQLIINSSAKPSSTQKPTKKRSTMNSKEASIPMDLMLAQQKWNEEHQDEIEDDITQRASSKRRRKTESVTTDIDEEHPDSAKDSDKLLPSILPFSVDRRKSNDQKDKTGSAPTAHEAASPRTPSNHSRSSGKKSAQKSTSKAGSRSNSPVVNGVESRVPSPQDTPSAPSMPAKAEQGPSSKNGRSHEDEESKNEMPSSSIVPATKRRKTSAKSDIPSRSESASADDQDESTSKKEAGRNGSSLCMRHGQESIFVEAYDLTRLGLLVVDVPVKSRKNGSSSRTSHKKSSTSMDDDPSHEDSATPSSSVNSGQQHQQVPTVSSPASSSKKAFPRRGADRQHMRTGSRHTTPTPNINEGTPQPMIPAAPATVRYPSPKMTIQDMTKRAKQLLDYISRVQIDMADRKSKSGSNSPQDGTSATPRMVSNSSPSMALQAQQADVEMGPSMQEFSPLRFPAPSSVSTTTLHGDSQVCPDLSRSSMDSTASAMDSLHEPSSPLDMKVPSKDLSAKEMTIKVVPMDAQERSPLLSTPPLSVHDHHHHHHRHQQHRSGSPESETTHEPLTPPHQPLEGVDRPSEHGQPSSSTSALVEGPSDTKKDAAATTSLDLLDKLTGDLIRFQEKFGAYA</sequence>
<dbReference type="PANTHER" id="PTHR47793">
    <property type="entry name" value="HISTONE DEACETYLASE COMPLEX SUBUNIT CTI6"/>
    <property type="match status" value="1"/>
</dbReference>
<feature type="compositionally biased region" description="Polar residues" evidence="4">
    <location>
        <begin position="489"/>
        <end position="515"/>
    </location>
</feature>
<keyword evidence="3" id="KW-0862">Zinc</keyword>
<keyword evidence="1" id="KW-0479">Metal-binding</keyword>
<evidence type="ECO:0000313" key="7">
    <source>
        <dbReference type="Proteomes" id="UP000738359"/>
    </source>
</evidence>
<evidence type="ECO:0000259" key="5">
    <source>
        <dbReference type="SMART" id="SM00249"/>
    </source>
</evidence>
<dbReference type="EMBL" id="JAAAHY010000342">
    <property type="protein sequence ID" value="KAF9964624.1"/>
    <property type="molecule type" value="Genomic_DNA"/>
</dbReference>
<feature type="region of interest" description="Disordered" evidence="4">
    <location>
        <begin position="482"/>
        <end position="515"/>
    </location>
</feature>
<dbReference type="Gene3D" id="3.30.40.10">
    <property type="entry name" value="Zinc/RING finger domain, C3HC4 (zinc finger)"/>
    <property type="match status" value="1"/>
</dbReference>
<keyword evidence="7" id="KW-1185">Reference proteome</keyword>
<feature type="domain" description="Zinc finger PHD-type" evidence="5">
    <location>
        <begin position="28"/>
        <end position="73"/>
    </location>
</feature>
<evidence type="ECO:0000256" key="3">
    <source>
        <dbReference type="ARBA" id="ARBA00022833"/>
    </source>
</evidence>